<sequence>MDRLFRSRRSTVYSTKGIVSSTQPLANAAGTKILEKGGNAVDACIAVAAALAVTEPASTGIGGDCFALYYSAKEKKVFGLNGTGRSASKMSIDWLKKNHPQHIMPNLRFKSESVFKVTVPGAVAGWCDALGKWGSGKVTLADCLQPSIELSENGFPLSQCSADIWQGEVERLLQMNEKDENLKLFLPSEDWSAPKTGDVIINKPFAETLKKIAKGGKDGFYSGEIARSIVKELNKRGHPMTTQDFSNHTSTFVEPICYSFLDHKLWEIPPNGSGIVALLTLGLIDSLNRNGTIELKSMKHNSVEYLHLIIECLKISFRDSDQAVSDYEYFKKKFEADFHSDAEQLLSSKKYFDSRSSLFHPDHAITNKEMKEGVPNDMFKSDTVYFTATDSEGNACSFINSVYHGFGSCIIVPEHGFALHNRGGNFNLNPKSNNCLEGNKRPYHTIIPGMITTESTTNPAADEEELYATYGIMGGYNQPQAHVQVYLNMILFGMDPQEALDASRISLFAHPEHKKLSDRGEGSDGPSSNDITCVGVEDDLDPDVVEGH</sequence>
<reference evidence="1" key="1">
    <citation type="submission" date="2023-04" db="EMBL/GenBank/DDBJ databases">
        <title>Ambrosiozyma monospora NBRC 10751.</title>
        <authorList>
            <person name="Ichikawa N."/>
            <person name="Sato H."/>
            <person name="Tonouchi N."/>
        </authorList>
    </citation>
    <scope>NUCLEOTIDE SEQUENCE</scope>
    <source>
        <strain evidence="1">NBRC 10751</strain>
    </source>
</reference>
<dbReference type="EMBL" id="BSXS01001857">
    <property type="protein sequence ID" value="GME77462.1"/>
    <property type="molecule type" value="Genomic_DNA"/>
</dbReference>
<organism evidence="1 2">
    <name type="scientific">Ambrosiozyma monospora</name>
    <name type="common">Yeast</name>
    <name type="synonym">Endomycopsis monosporus</name>
    <dbReference type="NCBI Taxonomy" id="43982"/>
    <lineage>
        <taxon>Eukaryota</taxon>
        <taxon>Fungi</taxon>
        <taxon>Dikarya</taxon>
        <taxon>Ascomycota</taxon>
        <taxon>Saccharomycotina</taxon>
        <taxon>Pichiomycetes</taxon>
        <taxon>Pichiales</taxon>
        <taxon>Pichiaceae</taxon>
        <taxon>Ambrosiozyma</taxon>
    </lineage>
</organism>
<dbReference type="Proteomes" id="UP001165064">
    <property type="component" value="Unassembled WGS sequence"/>
</dbReference>
<gene>
    <name evidence="1" type="ORF">Amon02_000304500</name>
</gene>
<comment type="caution">
    <text evidence="1">The sequence shown here is derived from an EMBL/GenBank/DDBJ whole genome shotgun (WGS) entry which is preliminary data.</text>
</comment>
<keyword evidence="2" id="KW-1185">Reference proteome</keyword>
<accession>A0ACB5T0X7</accession>
<evidence type="ECO:0000313" key="2">
    <source>
        <dbReference type="Proteomes" id="UP001165064"/>
    </source>
</evidence>
<name>A0ACB5T0X7_AMBMO</name>
<evidence type="ECO:0000313" key="1">
    <source>
        <dbReference type="EMBL" id="GME77462.1"/>
    </source>
</evidence>
<protein>
    <submittedName>
        <fullName evidence="1">Unnamed protein product</fullName>
    </submittedName>
</protein>
<proteinExistence type="predicted"/>